<evidence type="ECO:0000256" key="13">
    <source>
        <dbReference type="ARBA" id="ARBA00037847"/>
    </source>
</evidence>
<sequence>MELSLSHARTGIPGTLFRNHNLNISLFHPFEELVSLDLSDNGFGGWIDQTEGYTRFSSLKKLEKLDLTDNYFNTDIFSSFSQFKSLKTLIMPYNDLKGSFPVNGSKGLLSLKKLEILDLNGNLLSSSILSSLTALTSLRTLILSNNNMEGSFPIQELIKLKNLEMLDLSSNRFNDSIQGFAGSGSLKKLLVLDLSNNRFSSSAFSLLSAISSLKTLILSNNHIEGSLPIKELTRFQNLELLDLSDNKFNGSIQGICELKNLLELDLSDNKFSGHLPKCFGNMTNLQVLDLSSNQLDGNIPFDVSNLKFLEYLALFNNNFEGLFSLGLLANLSKLKVLGLSSKSKMFQVETENFTWLPKFQLKALELSNCNLNQKTNTIPSFLFHQYDLRYIDISFNNLVGMFPNWLLQNNSKLEVINLVKNLFQGILQLPNSTHDLITLNIADNKFSGHLPKNVAMILPKLSYIDMSMNSFEGRVPSSMGEMNSLHFLDLSANNFSGELPRSLSKNCTNLRFLKLSNNNFHGKIFPTYMNLTRLLHLYLNDNFFTGKIGDKLTNITRLELLDISNNNVSGGIPHWIGNISSLTSISMSKNLLEGSILDQFCSLKNLKVLDLSENRLSGSLSCLLNISSLRFLYLQRNGLSGLLSHALLSESSRLSTLDLRDNNLSGSIPPWINTLSKIRILLLAGNHLQGQIPNHLCQMQVYIMDLSRNRLYGSIPSCFANISFGMAAGESSFVTSLIRFNAIISLSSYYSSNLELNSDTSGSQRPYEQAEAEFTTKYRHNSYQGDILHYMFGLDLSCNELSGAIPAQVGELKNLRALNLSHNKLSGSIPVSFSGLKQIESLDLSSNNLSGQIPSQLTELHFLSIFNVSYNNLSGMTPDKGQFATFDRSSYEGNPSLCGSLIEKSCNSSEVPPTTVPFNGEENDSMVDMVAFGWTFSASYAMVLLALAAVLYINPHWCYLWFNFVDWIIYLCFKRFSSM</sequence>
<evidence type="ECO:0000256" key="10">
    <source>
        <dbReference type="ARBA" id="ARBA00023136"/>
    </source>
</evidence>
<dbReference type="AlphaFoldDB" id="A0A6J1BGX0"/>
<keyword evidence="8" id="KW-0677">Repeat</keyword>
<name>A0A6J1BGX0_9ROSI</name>
<dbReference type="Pfam" id="PF13855">
    <property type="entry name" value="LRR_8"/>
    <property type="match status" value="1"/>
</dbReference>
<evidence type="ECO:0000313" key="17">
    <source>
        <dbReference type="RefSeq" id="XP_021298538.1"/>
    </source>
</evidence>
<evidence type="ECO:0000256" key="2">
    <source>
        <dbReference type="ARBA" id="ARBA00004479"/>
    </source>
</evidence>
<feature type="domain" description="Disease resistance R13L4/SHOC-2-like LRR" evidence="15">
    <location>
        <begin position="171"/>
        <end position="396"/>
    </location>
</feature>
<accession>A0A6J1BGX0</accession>
<keyword evidence="9 14" id="KW-1133">Transmembrane helix</keyword>
<dbReference type="SMART" id="SM00369">
    <property type="entry name" value="LRR_TYP"/>
    <property type="match status" value="12"/>
</dbReference>
<evidence type="ECO:0000259" key="15">
    <source>
        <dbReference type="Pfam" id="PF23598"/>
    </source>
</evidence>
<dbReference type="FunFam" id="3.80.10.10:FF:000233">
    <property type="entry name" value="Leucine-rich repeat receptor-like protein kinase TDR"/>
    <property type="match status" value="1"/>
</dbReference>
<evidence type="ECO:0000256" key="6">
    <source>
        <dbReference type="ARBA" id="ARBA00022692"/>
    </source>
</evidence>
<dbReference type="InterPro" id="IPR032675">
    <property type="entry name" value="LRR_dom_sf"/>
</dbReference>
<dbReference type="RefSeq" id="XP_021298540.1">
    <property type="nucleotide sequence ID" value="XM_021442865.1"/>
</dbReference>
<evidence type="ECO:0000256" key="11">
    <source>
        <dbReference type="ARBA" id="ARBA00023170"/>
    </source>
</evidence>
<reference evidence="17 18" key="1">
    <citation type="submission" date="2025-04" db="UniProtKB">
        <authorList>
            <consortium name="RefSeq"/>
        </authorList>
    </citation>
    <scope>IDENTIFICATION</scope>
    <source>
        <tissue evidence="17 18">Leaf</tissue>
    </source>
</reference>
<evidence type="ECO:0000256" key="14">
    <source>
        <dbReference type="SAM" id="Phobius"/>
    </source>
</evidence>
<dbReference type="SMART" id="SM00365">
    <property type="entry name" value="LRR_SD22"/>
    <property type="match status" value="9"/>
</dbReference>
<keyword evidence="4" id="KW-1003">Cell membrane</keyword>
<keyword evidence="6 14" id="KW-0812">Transmembrane</keyword>
<keyword evidence="16" id="KW-1185">Reference proteome</keyword>
<keyword evidence="12" id="KW-0325">Glycoprotein</keyword>
<dbReference type="OrthoDB" id="4691307at2759"/>
<evidence type="ECO:0000256" key="4">
    <source>
        <dbReference type="ARBA" id="ARBA00022475"/>
    </source>
</evidence>
<keyword evidence="5" id="KW-0433">Leucine-rich repeat</keyword>
<feature type="transmembrane region" description="Helical" evidence="14">
    <location>
        <begin position="931"/>
        <end position="953"/>
    </location>
</feature>
<dbReference type="InterPro" id="IPR001611">
    <property type="entry name" value="Leu-rich_rpt"/>
</dbReference>
<dbReference type="InterPro" id="IPR055414">
    <property type="entry name" value="LRR_R13L4/SHOC2-like"/>
</dbReference>
<dbReference type="Pfam" id="PF23598">
    <property type="entry name" value="LRR_14"/>
    <property type="match status" value="1"/>
</dbReference>
<gene>
    <name evidence="17 18" type="primary">LOC110427373</name>
</gene>
<dbReference type="InterPro" id="IPR003591">
    <property type="entry name" value="Leu-rich_rpt_typical-subtyp"/>
</dbReference>
<evidence type="ECO:0000256" key="8">
    <source>
        <dbReference type="ARBA" id="ARBA00022737"/>
    </source>
</evidence>
<dbReference type="SUPFAM" id="SSF52058">
    <property type="entry name" value="L domain-like"/>
    <property type="match status" value="3"/>
</dbReference>
<comment type="subcellular location">
    <subcellularLocation>
        <location evidence="1">Cell membrane</location>
    </subcellularLocation>
    <subcellularLocation>
        <location evidence="13">Endomembrane system</location>
        <topology evidence="13">Single-pass membrane protein</topology>
    </subcellularLocation>
    <subcellularLocation>
        <location evidence="2">Membrane</location>
        <topology evidence="2">Single-pass type I membrane protein</topology>
    </subcellularLocation>
</comment>
<evidence type="ECO:0000256" key="5">
    <source>
        <dbReference type="ARBA" id="ARBA00022614"/>
    </source>
</evidence>
<dbReference type="Pfam" id="PF00560">
    <property type="entry name" value="LRR_1"/>
    <property type="match status" value="6"/>
</dbReference>
<keyword evidence="7" id="KW-0732">Signal</keyword>
<dbReference type="PANTHER" id="PTHR48062:SF52">
    <property type="entry name" value="RECEPTOR-LIKE PROTEIN 8-RELATED"/>
    <property type="match status" value="1"/>
</dbReference>
<dbReference type="Gene3D" id="3.80.10.10">
    <property type="entry name" value="Ribonuclease Inhibitor"/>
    <property type="match status" value="5"/>
</dbReference>
<evidence type="ECO:0000256" key="1">
    <source>
        <dbReference type="ARBA" id="ARBA00004236"/>
    </source>
</evidence>
<dbReference type="FunFam" id="3.80.10.10:FF:000041">
    <property type="entry name" value="LRR receptor-like serine/threonine-protein kinase ERECTA"/>
    <property type="match status" value="1"/>
</dbReference>
<protein>
    <submittedName>
        <fullName evidence="17 18">Receptor-like protein 2 isoform X1</fullName>
    </submittedName>
</protein>
<dbReference type="GO" id="GO:0009791">
    <property type="term" value="P:post-embryonic development"/>
    <property type="evidence" value="ECO:0007669"/>
    <property type="project" value="UniProtKB-ARBA"/>
</dbReference>
<dbReference type="Proteomes" id="UP000504621">
    <property type="component" value="Unplaced"/>
</dbReference>
<dbReference type="FunFam" id="3.80.10.10:FF:000111">
    <property type="entry name" value="LRR receptor-like serine/threonine-protein kinase ERECTA"/>
    <property type="match status" value="1"/>
</dbReference>
<evidence type="ECO:0000256" key="7">
    <source>
        <dbReference type="ARBA" id="ARBA00022729"/>
    </source>
</evidence>
<dbReference type="PROSITE" id="PS51450">
    <property type="entry name" value="LRR"/>
    <property type="match status" value="4"/>
</dbReference>
<dbReference type="InterPro" id="IPR051502">
    <property type="entry name" value="RLP_Defense_Trigger"/>
</dbReference>
<dbReference type="PANTHER" id="PTHR48062">
    <property type="entry name" value="RECEPTOR-LIKE PROTEIN 14"/>
    <property type="match status" value="1"/>
</dbReference>
<dbReference type="RefSeq" id="XP_021298538.1">
    <property type="nucleotide sequence ID" value="XM_021442863.1"/>
</dbReference>
<keyword evidence="10 14" id="KW-0472">Membrane</keyword>
<evidence type="ECO:0000256" key="3">
    <source>
        <dbReference type="ARBA" id="ARBA00009592"/>
    </source>
</evidence>
<organism evidence="16 18">
    <name type="scientific">Herrania umbratica</name>
    <dbReference type="NCBI Taxonomy" id="108875"/>
    <lineage>
        <taxon>Eukaryota</taxon>
        <taxon>Viridiplantae</taxon>
        <taxon>Streptophyta</taxon>
        <taxon>Embryophyta</taxon>
        <taxon>Tracheophyta</taxon>
        <taxon>Spermatophyta</taxon>
        <taxon>Magnoliopsida</taxon>
        <taxon>eudicotyledons</taxon>
        <taxon>Gunneridae</taxon>
        <taxon>Pentapetalae</taxon>
        <taxon>rosids</taxon>
        <taxon>malvids</taxon>
        <taxon>Malvales</taxon>
        <taxon>Malvaceae</taxon>
        <taxon>Byttnerioideae</taxon>
        <taxon>Herrania</taxon>
    </lineage>
</organism>
<evidence type="ECO:0000256" key="9">
    <source>
        <dbReference type="ARBA" id="ARBA00022989"/>
    </source>
</evidence>
<evidence type="ECO:0000313" key="18">
    <source>
        <dbReference type="RefSeq" id="XP_021298540.1"/>
    </source>
</evidence>
<evidence type="ECO:0000313" key="16">
    <source>
        <dbReference type="Proteomes" id="UP000504621"/>
    </source>
</evidence>
<evidence type="ECO:0000256" key="12">
    <source>
        <dbReference type="ARBA" id="ARBA00023180"/>
    </source>
</evidence>
<proteinExistence type="inferred from homology"/>
<comment type="similarity">
    <text evidence="3">Belongs to the RLP family.</text>
</comment>
<keyword evidence="11" id="KW-0675">Receptor</keyword>
<dbReference type="GeneID" id="110427373"/>
<dbReference type="GO" id="GO:0005886">
    <property type="term" value="C:plasma membrane"/>
    <property type="evidence" value="ECO:0007669"/>
    <property type="project" value="UniProtKB-SubCell"/>
</dbReference>
<dbReference type="PRINTS" id="PR00019">
    <property type="entry name" value="LEURICHRPT"/>
</dbReference>